<protein>
    <submittedName>
        <fullName evidence="1">Uncharacterized protein</fullName>
    </submittedName>
</protein>
<name>A0ABS7DCP4_9BACL</name>
<organism evidence="1 2">
    <name type="scientific">Paenibacillus oenotherae</name>
    <dbReference type="NCBI Taxonomy" id="1435645"/>
    <lineage>
        <taxon>Bacteria</taxon>
        <taxon>Bacillati</taxon>
        <taxon>Bacillota</taxon>
        <taxon>Bacilli</taxon>
        <taxon>Bacillales</taxon>
        <taxon>Paenibacillaceae</taxon>
        <taxon>Paenibacillus</taxon>
    </lineage>
</organism>
<dbReference type="EMBL" id="JAHZIJ010000029">
    <property type="protein sequence ID" value="MBW7477704.1"/>
    <property type="molecule type" value="Genomic_DNA"/>
</dbReference>
<proteinExistence type="predicted"/>
<gene>
    <name evidence="1" type="ORF">K0T92_23605</name>
</gene>
<dbReference type="Proteomes" id="UP000812277">
    <property type="component" value="Unassembled WGS sequence"/>
</dbReference>
<keyword evidence="2" id="KW-1185">Reference proteome</keyword>
<dbReference type="RefSeq" id="WP_219875083.1">
    <property type="nucleotide sequence ID" value="NZ_JAHZIJ010000029.1"/>
</dbReference>
<evidence type="ECO:0000313" key="1">
    <source>
        <dbReference type="EMBL" id="MBW7477704.1"/>
    </source>
</evidence>
<reference evidence="1 2" key="1">
    <citation type="submission" date="2021-07" db="EMBL/GenBank/DDBJ databases">
        <title>Paenibacillus radiodurans sp. nov., isolated from the southeastern edge of Tengger Desert.</title>
        <authorList>
            <person name="Zhang G."/>
        </authorList>
    </citation>
    <scope>NUCLEOTIDE SEQUENCE [LARGE SCALE GENOMIC DNA]</scope>
    <source>
        <strain evidence="1 2">DT7-4</strain>
    </source>
</reference>
<comment type="caution">
    <text evidence="1">The sequence shown here is derived from an EMBL/GenBank/DDBJ whole genome shotgun (WGS) entry which is preliminary data.</text>
</comment>
<sequence>MNEMQQELAAKKRELVVLSLSLLNLSVPEEYIASGKYNMQTMIGLLDAEVPNPQMLNQLAMKFVLKVFIQRETKRLFLTVQLRMRDEILFDKTRVAEL</sequence>
<evidence type="ECO:0000313" key="2">
    <source>
        <dbReference type="Proteomes" id="UP000812277"/>
    </source>
</evidence>
<accession>A0ABS7DCP4</accession>